<reference evidence="3 4" key="1">
    <citation type="journal article" date="2007" name="PLoS Genet.">
        <title>A tale of two oxidation states: bacterial colonization of arsenic-rich environments.</title>
        <authorList>
            <person name="Muller D."/>
            <person name="Medigue C."/>
            <person name="Koechler S."/>
            <person name="Barbe V."/>
            <person name="Barakat M."/>
            <person name="Talla E."/>
            <person name="Bonnefoy V."/>
            <person name="Krin E."/>
            <person name="Arsene-Ploetze F."/>
            <person name="Carapito C."/>
            <person name="Chandler M."/>
            <person name="Cournoyer B."/>
            <person name="Cruveiller S."/>
            <person name="Dossat C."/>
            <person name="Duval S."/>
            <person name="Heymann M."/>
            <person name="Leize E."/>
            <person name="Lieutaud A."/>
            <person name="Lievremont D."/>
            <person name="Makita Y."/>
            <person name="Mangenot S."/>
            <person name="Nitschke W."/>
            <person name="Ortet P."/>
            <person name="Perdrial N."/>
            <person name="Schoepp B."/>
            <person name="Siguier N."/>
            <person name="Simeonova D.D."/>
            <person name="Rouy Z."/>
            <person name="Segurens B."/>
            <person name="Turlin E."/>
            <person name="Vallenet D."/>
            <person name="Van Dorsselaer A."/>
            <person name="Weiss S."/>
            <person name="Weissenbach J."/>
            <person name="Lett M.C."/>
            <person name="Danchin A."/>
            <person name="Bertin P.N."/>
        </authorList>
    </citation>
    <scope>NUCLEOTIDE SEQUENCE [LARGE SCALE GENOMIC DNA]</scope>
    <source>
        <strain evidence="4">ULPAs1</strain>
    </source>
</reference>
<gene>
    <name evidence="3" type="ordered locus">HEAR0771</name>
</gene>
<protein>
    <recommendedName>
        <fullName evidence="5">Extra-cytoplasmic solute receptor</fullName>
    </recommendedName>
</protein>
<dbReference type="SUPFAM" id="SSF53850">
    <property type="entry name" value="Periplasmic binding protein-like II"/>
    <property type="match status" value="1"/>
</dbReference>
<dbReference type="PANTHER" id="PTHR42928">
    <property type="entry name" value="TRICARBOXYLATE-BINDING PROTEIN"/>
    <property type="match status" value="1"/>
</dbReference>
<dbReference type="PIRSF" id="PIRSF017082">
    <property type="entry name" value="YflP"/>
    <property type="match status" value="1"/>
</dbReference>
<feature type="chain" id="PRO_5002668117" description="Extra-cytoplasmic solute receptor" evidence="2">
    <location>
        <begin position="32"/>
        <end position="336"/>
    </location>
</feature>
<evidence type="ECO:0008006" key="5">
    <source>
        <dbReference type="Google" id="ProtNLM"/>
    </source>
</evidence>
<dbReference type="PANTHER" id="PTHR42928:SF5">
    <property type="entry name" value="BLR1237 PROTEIN"/>
    <property type="match status" value="1"/>
</dbReference>
<dbReference type="AlphaFoldDB" id="A4G377"/>
<dbReference type="Pfam" id="PF03401">
    <property type="entry name" value="TctC"/>
    <property type="match status" value="1"/>
</dbReference>
<dbReference type="eggNOG" id="COG3181">
    <property type="taxonomic scope" value="Bacteria"/>
</dbReference>
<evidence type="ECO:0000313" key="4">
    <source>
        <dbReference type="Proteomes" id="UP000006697"/>
    </source>
</evidence>
<proteinExistence type="inferred from homology"/>
<sequence>MCALTKNKSETDMKRSSFIAAVFLLPLSFGAATFAAAENYPARPIRMVVPYAPGGSADIVARRISDEWAKALGGSIYIENKAGAGGNIGVDAVAKSEPDGYTIGLQTVSLAINPSIFPKMPYDTLKDLAQISTVATSQHVLVVNSNFPAKNTKDLLALAKANPGKFNYGSAGSGSTFHMSAELFKSVAGVDVIHVPYKGGGPAMIDTISGQVDMCFPVLSAAAPHVKVGKLNAIGVTGSKRSPLMPDVPTLAESGVPGYSFETWFIVFAPASTPKPLIDKLNASLVKALNGPVLKEKMIKEGFDPETSTPVEARAKLTKELALWARLVKERGITAE</sequence>
<keyword evidence="2" id="KW-0732">Signal</keyword>
<dbReference type="InterPro" id="IPR042100">
    <property type="entry name" value="Bug_dom1"/>
</dbReference>
<evidence type="ECO:0000313" key="3">
    <source>
        <dbReference type="EMBL" id="CAL60964.1"/>
    </source>
</evidence>
<name>A4G377_HERAR</name>
<dbReference type="Gene3D" id="3.40.190.150">
    <property type="entry name" value="Bordetella uptake gene, domain 1"/>
    <property type="match status" value="1"/>
</dbReference>
<dbReference type="KEGG" id="har:HEAR0771"/>
<feature type="signal peptide" evidence="2">
    <location>
        <begin position="1"/>
        <end position="31"/>
    </location>
</feature>
<dbReference type="CDD" id="cd13578">
    <property type="entry name" value="PBP2_Bug27"/>
    <property type="match status" value="1"/>
</dbReference>
<dbReference type="EMBL" id="CU207211">
    <property type="protein sequence ID" value="CAL60964.1"/>
    <property type="molecule type" value="Genomic_DNA"/>
</dbReference>
<dbReference type="HOGENOM" id="CLU_045683_0_0_4"/>
<dbReference type="STRING" id="204773.HEAR0771"/>
<dbReference type="Proteomes" id="UP000006697">
    <property type="component" value="Chromosome"/>
</dbReference>
<evidence type="ECO:0000256" key="1">
    <source>
        <dbReference type="ARBA" id="ARBA00006987"/>
    </source>
</evidence>
<dbReference type="InterPro" id="IPR005064">
    <property type="entry name" value="BUG"/>
</dbReference>
<dbReference type="Gene3D" id="3.40.190.10">
    <property type="entry name" value="Periplasmic binding protein-like II"/>
    <property type="match status" value="1"/>
</dbReference>
<organism evidence="3 4">
    <name type="scientific">Herminiimonas arsenicoxydans</name>
    <dbReference type="NCBI Taxonomy" id="204773"/>
    <lineage>
        <taxon>Bacteria</taxon>
        <taxon>Pseudomonadati</taxon>
        <taxon>Pseudomonadota</taxon>
        <taxon>Betaproteobacteria</taxon>
        <taxon>Burkholderiales</taxon>
        <taxon>Oxalobacteraceae</taxon>
        <taxon>Herminiimonas</taxon>
    </lineage>
</organism>
<accession>A4G377</accession>
<comment type="similarity">
    <text evidence="1">Belongs to the UPF0065 (bug) family.</text>
</comment>
<keyword evidence="4" id="KW-1185">Reference proteome</keyword>
<evidence type="ECO:0000256" key="2">
    <source>
        <dbReference type="SAM" id="SignalP"/>
    </source>
</evidence>